<feature type="non-terminal residue" evidence="1">
    <location>
        <position position="1"/>
    </location>
</feature>
<gene>
    <name evidence="1" type="ORF">PHJA_002435900</name>
</gene>
<reference evidence="1" key="1">
    <citation type="submission" date="2020-07" db="EMBL/GenBank/DDBJ databases">
        <title>Ethylene signaling mediates host invasion by parasitic plants.</title>
        <authorList>
            <person name="Yoshida S."/>
        </authorList>
    </citation>
    <scope>NUCLEOTIDE SEQUENCE</scope>
    <source>
        <strain evidence="1">Okayama</strain>
    </source>
</reference>
<proteinExistence type="predicted"/>
<evidence type="ECO:0000313" key="2">
    <source>
        <dbReference type="Proteomes" id="UP000653305"/>
    </source>
</evidence>
<keyword evidence="2" id="KW-1185">Reference proteome</keyword>
<dbReference type="EMBL" id="BMAC01000784">
    <property type="protein sequence ID" value="GFQ02921.1"/>
    <property type="molecule type" value="Genomic_DNA"/>
</dbReference>
<accession>A0A830CSS1</accession>
<name>A0A830CSS1_9LAMI</name>
<dbReference type="Proteomes" id="UP000653305">
    <property type="component" value="Unassembled WGS sequence"/>
</dbReference>
<dbReference type="AlphaFoldDB" id="A0A830CSS1"/>
<organism evidence="1 2">
    <name type="scientific">Phtheirospermum japonicum</name>
    <dbReference type="NCBI Taxonomy" id="374723"/>
    <lineage>
        <taxon>Eukaryota</taxon>
        <taxon>Viridiplantae</taxon>
        <taxon>Streptophyta</taxon>
        <taxon>Embryophyta</taxon>
        <taxon>Tracheophyta</taxon>
        <taxon>Spermatophyta</taxon>
        <taxon>Magnoliopsida</taxon>
        <taxon>eudicotyledons</taxon>
        <taxon>Gunneridae</taxon>
        <taxon>Pentapetalae</taxon>
        <taxon>asterids</taxon>
        <taxon>lamiids</taxon>
        <taxon>Lamiales</taxon>
        <taxon>Orobanchaceae</taxon>
        <taxon>Orobanchaceae incertae sedis</taxon>
        <taxon>Phtheirospermum</taxon>
    </lineage>
</organism>
<evidence type="ECO:0000313" key="1">
    <source>
        <dbReference type="EMBL" id="GFQ02921.1"/>
    </source>
</evidence>
<protein>
    <submittedName>
        <fullName evidence="1">Uncharacterized protein</fullName>
    </submittedName>
</protein>
<comment type="caution">
    <text evidence="1">The sequence shown here is derived from an EMBL/GenBank/DDBJ whole genome shotgun (WGS) entry which is preliminary data.</text>
</comment>
<sequence>NLNRTSGLFPLKLLKTQSETSNAPVLDKDSSFLHFNKNPLTKSQFSLASGSRLANLKHSNVAPYLFMLNNILPASSQSLSASENLKSRARASTRLEKARQRAFWSTRSMTRI</sequence>